<comment type="caution">
    <text evidence="2">The sequence shown here is derived from an EMBL/GenBank/DDBJ whole genome shotgun (WGS) entry which is preliminary data.</text>
</comment>
<reference evidence="3" key="1">
    <citation type="journal article" date="2019" name="Int. J. Syst. Evol. Microbiol.">
        <title>The Global Catalogue of Microorganisms (GCM) 10K type strain sequencing project: providing services to taxonomists for standard genome sequencing and annotation.</title>
        <authorList>
            <consortium name="The Broad Institute Genomics Platform"/>
            <consortium name="The Broad Institute Genome Sequencing Center for Infectious Disease"/>
            <person name="Wu L."/>
            <person name="Ma J."/>
        </authorList>
    </citation>
    <scope>NUCLEOTIDE SEQUENCE [LARGE SCALE GENOMIC DNA]</scope>
    <source>
        <strain evidence="3">KCTC 23314</strain>
    </source>
</reference>
<dbReference type="RefSeq" id="WP_189686977.1">
    <property type="nucleotide sequence ID" value="NZ_BMYK01000005.1"/>
</dbReference>
<protein>
    <recommendedName>
        <fullName evidence="4">VWFA domain-containing protein</fullName>
    </recommendedName>
</protein>
<evidence type="ECO:0000256" key="1">
    <source>
        <dbReference type="SAM" id="MobiDB-lite"/>
    </source>
</evidence>
<feature type="region of interest" description="Disordered" evidence="1">
    <location>
        <begin position="226"/>
        <end position="249"/>
    </location>
</feature>
<dbReference type="InterPro" id="IPR051928">
    <property type="entry name" value="NorD/CobT"/>
</dbReference>
<keyword evidence="3" id="KW-1185">Reference proteome</keyword>
<gene>
    <name evidence="2" type="ORF">GCM10007320_21810</name>
</gene>
<evidence type="ECO:0008006" key="4">
    <source>
        <dbReference type="Google" id="ProtNLM"/>
    </source>
</evidence>
<dbReference type="InterPro" id="IPR036465">
    <property type="entry name" value="vWFA_dom_sf"/>
</dbReference>
<dbReference type="Proteomes" id="UP000626210">
    <property type="component" value="Unassembled WGS sequence"/>
</dbReference>
<evidence type="ECO:0000313" key="3">
    <source>
        <dbReference type="Proteomes" id="UP000626210"/>
    </source>
</evidence>
<evidence type="ECO:0000313" key="2">
    <source>
        <dbReference type="EMBL" id="GHC80253.1"/>
    </source>
</evidence>
<organism evidence="2 3">
    <name type="scientific">Pseudorhodoferax aquiterrae</name>
    <dbReference type="NCBI Taxonomy" id="747304"/>
    <lineage>
        <taxon>Bacteria</taxon>
        <taxon>Pseudomonadati</taxon>
        <taxon>Pseudomonadota</taxon>
        <taxon>Betaproteobacteria</taxon>
        <taxon>Burkholderiales</taxon>
        <taxon>Comamonadaceae</taxon>
    </lineage>
</organism>
<proteinExistence type="predicted"/>
<accession>A0ABQ3G1V1</accession>
<sequence>MTPAAAQLLLPPAGAPGLQQAAVAHAAAHLLHSRTGQDARGRKPLALAVLSAVEDARVERLLVAQWPGARRWFAPFLPAQAEPGLGFAALMARLDRVLADPAAHDGHHWVQRARQGFWGLPADAPPADFAQFALLLANMLGQMRVPFDTRYRPGPAYRDDHSYLWDHGRSAEDDPLPADAGAAAPAAGSQPGAEVAMLRERHYGEWHAQLGLWRTAWCRVQERSLARPAAGPRPRPRPRPRHLPPEAEGETLDVQAAVAALADRRRNRAWDPRMFRRTVPPVRASVLLLLDLSRSTLAPWCGGPLTVQAAQQQAALSLARRLASLGARVAVHGFASNGRAAVAYWRAVEFGAPCDAATLAALPVRHSTRLGAALRHAQALLAEEDSPRRGLVLLSDGQPWDIDVFEAGHLLHDARRAVDALRATGVQAHCITGVAAGLAELQPVFGAACLHLLDAAAPMALCLSGASRALLGR</sequence>
<dbReference type="EMBL" id="BMYK01000005">
    <property type="protein sequence ID" value="GHC80253.1"/>
    <property type="molecule type" value="Genomic_DNA"/>
</dbReference>
<dbReference type="Gene3D" id="3.40.50.410">
    <property type="entry name" value="von Willebrand factor, type A domain"/>
    <property type="match status" value="1"/>
</dbReference>
<dbReference type="PANTHER" id="PTHR41248:SF1">
    <property type="entry name" value="NORD PROTEIN"/>
    <property type="match status" value="1"/>
</dbReference>
<dbReference type="SUPFAM" id="SSF53300">
    <property type="entry name" value="vWA-like"/>
    <property type="match status" value="1"/>
</dbReference>
<feature type="compositionally biased region" description="Low complexity" evidence="1">
    <location>
        <begin position="177"/>
        <end position="192"/>
    </location>
</feature>
<feature type="region of interest" description="Disordered" evidence="1">
    <location>
        <begin position="168"/>
        <end position="192"/>
    </location>
</feature>
<name>A0ABQ3G1V1_9BURK</name>
<dbReference type="PANTHER" id="PTHR41248">
    <property type="entry name" value="NORD PROTEIN"/>
    <property type="match status" value="1"/>
</dbReference>